<keyword evidence="1" id="KW-0812">Transmembrane</keyword>
<comment type="caution">
    <text evidence="3">The sequence shown here is derived from an EMBL/GenBank/DDBJ whole genome shotgun (WGS) entry which is preliminary data.</text>
</comment>
<dbReference type="PANTHER" id="PTHR10658">
    <property type="entry name" value="PHOSPHATIDYLINOSITOL TRANSFER PROTEIN"/>
    <property type="match status" value="1"/>
</dbReference>
<dbReference type="SMART" id="SM00775">
    <property type="entry name" value="LNS2"/>
    <property type="match status" value="1"/>
</dbReference>
<proteinExistence type="predicted"/>
<evidence type="ECO:0000313" key="4">
    <source>
        <dbReference type="Proteomes" id="UP000225910"/>
    </source>
</evidence>
<feature type="transmembrane region" description="Helical" evidence="1">
    <location>
        <begin position="7"/>
        <end position="25"/>
    </location>
</feature>
<dbReference type="GO" id="GO:0035091">
    <property type="term" value="F:phosphatidylinositol binding"/>
    <property type="evidence" value="ECO:0007669"/>
    <property type="project" value="TreeGrafter"/>
</dbReference>
<reference evidence="3 4" key="1">
    <citation type="submission" date="2017-09" db="EMBL/GenBank/DDBJ databases">
        <title>Large-scale bioinformatics analysis of Bacillus genomes uncovers conserved roles of natural products in bacterial physiology.</title>
        <authorList>
            <consortium name="Agbiome Team Llc"/>
            <person name="Bleich R.M."/>
            <person name="Grubbs K.J."/>
            <person name="Santa Maria K.C."/>
            <person name="Allen S.E."/>
            <person name="Farag S."/>
            <person name="Shank E.A."/>
            <person name="Bowers A."/>
        </authorList>
    </citation>
    <scope>NUCLEOTIDE SEQUENCE [LARGE SCALE GENOMIC DNA]</scope>
    <source>
        <strain evidence="3 4">AFS064137</strain>
    </source>
</reference>
<dbReference type="SUPFAM" id="SSF56784">
    <property type="entry name" value="HAD-like"/>
    <property type="match status" value="1"/>
</dbReference>
<dbReference type="AlphaFoldDB" id="A0A9X7B524"/>
<name>A0A9X7B524_BACTU</name>
<dbReference type="Proteomes" id="UP000225910">
    <property type="component" value="Unassembled WGS sequence"/>
</dbReference>
<dbReference type="Pfam" id="PF24694">
    <property type="entry name" value="LNS2_PITM1-3"/>
    <property type="match status" value="1"/>
</dbReference>
<dbReference type="RefSeq" id="WP_098678201.1">
    <property type="nucleotide sequence ID" value="NZ_NVCU01000007.1"/>
</dbReference>
<protein>
    <submittedName>
        <fullName evidence="3">Lipin LNS2</fullName>
    </submittedName>
</protein>
<dbReference type="GO" id="GO:0005737">
    <property type="term" value="C:cytoplasm"/>
    <property type="evidence" value="ECO:0007669"/>
    <property type="project" value="TreeGrafter"/>
</dbReference>
<dbReference type="PANTHER" id="PTHR10658:SF11">
    <property type="entry name" value="VIBRATOR, ISOFORM B"/>
    <property type="match status" value="1"/>
</dbReference>
<dbReference type="InterPro" id="IPR001666">
    <property type="entry name" value="PI_transfer"/>
</dbReference>
<dbReference type="Gene3D" id="3.40.50.1000">
    <property type="entry name" value="HAD superfamily/HAD-like"/>
    <property type="match status" value="1"/>
</dbReference>
<dbReference type="GO" id="GO:0031210">
    <property type="term" value="F:phosphatidylcholine binding"/>
    <property type="evidence" value="ECO:0007669"/>
    <property type="project" value="TreeGrafter"/>
</dbReference>
<dbReference type="EMBL" id="NVCU01000007">
    <property type="protein sequence ID" value="PFU03526.1"/>
    <property type="molecule type" value="Genomic_DNA"/>
</dbReference>
<keyword evidence="1" id="KW-0472">Membrane</keyword>
<evidence type="ECO:0000259" key="2">
    <source>
        <dbReference type="SMART" id="SM00775"/>
    </source>
</evidence>
<keyword evidence="1" id="KW-1133">Transmembrane helix</keyword>
<dbReference type="GO" id="GO:0008525">
    <property type="term" value="F:phosphatidylcholine transporter activity"/>
    <property type="evidence" value="ECO:0007669"/>
    <property type="project" value="TreeGrafter"/>
</dbReference>
<feature type="domain" description="LNS2/PITP" evidence="2">
    <location>
        <begin position="172"/>
        <end position="318"/>
    </location>
</feature>
<dbReference type="InterPro" id="IPR023214">
    <property type="entry name" value="HAD_sf"/>
</dbReference>
<gene>
    <name evidence="3" type="ORF">COK81_00300</name>
</gene>
<accession>A0A9X7B524</accession>
<evidence type="ECO:0000256" key="1">
    <source>
        <dbReference type="SAM" id="Phobius"/>
    </source>
</evidence>
<organism evidence="3 4">
    <name type="scientific">Bacillus thuringiensis</name>
    <dbReference type="NCBI Taxonomy" id="1428"/>
    <lineage>
        <taxon>Bacteria</taxon>
        <taxon>Bacillati</taxon>
        <taxon>Bacillota</taxon>
        <taxon>Bacilli</taxon>
        <taxon>Bacillales</taxon>
        <taxon>Bacillaceae</taxon>
        <taxon>Bacillus</taxon>
        <taxon>Bacillus cereus group</taxon>
    </lineage>
</organism>
<dbReference type="Pfam" id="PF24695">
    <property type="entry name" value="PITM1-3"/>
    <property type="match status" value="1"/>
</dbReference>
<dbReference type="InterPro" id="IPR031315">
    <property type="entry name" value="LNS2/PITP"/>
</dbReference>
<sequence length="333" mass="38382">MIKRYQQLIYITIICGILIVIVPNYTAAHEATPETIDFDFKQEQFIAPLTTGFSSAYTQNILKTHTPHHNGYDVILDRNATQYIDGKFQYGDFRKDLEGEWISIYTWDLSTPHSKWKRLGREKTDKDGRIHYRISEENKLGPGLHLIKLYVEGDGTEANMYMQILNHNKKFVIFDIDGTLTINDWENIRSYLDEFVNGAYNPKMYEGAKEVVKYYANKGYEIQYLTARPYWLSGQTQKWLQKNGFPRGHLQAYSGSDILFGTKVAAYKSQYLQCMISQGAQLDYAYGNAITDIDAYFSAGITSNHVFIIGPYAGLKGSIPIRNYPDHFRTLPY</sequence>
<evidence type="ECO:0000313" key="3">
    <source>
        <dbReference type="EMBL" id="PFU03526.1"/>
    </source>
</evidence>
<dbReference type="InterPro" id="IPR036412">
    <property type="entry name" value="HAD-like_sf"/>
</dbReference>
<dbReference type="GO" id="GO:0008526">
    <property type="term" value="F:phosphatidylinositol transfer activity"/>
    <property type="evidence" value="ECO:0007669"/>
    <property type="project" value="TreeGrafter"/>
</dbReference>